<name>E3N3U1_CAERE</name>
<accession>E3N3U1</accession>
<dbReference type="HOGENOM" id="CLU_1241134_0_0_1"/>
<organism evidence="3">
    <name type="scientific">Caenorhabditis remanei</name>
    <name type="common">Caenorhabditis vulgaris</name>
    <dbReference type="NCBI Taxonomy" id="31234"/>
    <lineage>
        <taxon>Eukaryota</taxon>
        <taxon>Metazoa</taxon>
        <taxon>Ecdysozoa</taxon>
        <taxon>Nematoda</taxon>
        <taxon>Chromadorea</taxon>
        <taxon>Rhabditida</taxon>
        <taxon>Rhabditina</taxon>
        <taxon>Rhabditomorpha</taxon>
        <taxon>Rhabditoidea</taxon>
        <taxon>Rhabditidae</taxon>
        <taxon>Peloderinae</taxon>
        <taxon>Caenorhabditis</taxon>
    </lineage>
</organism>
<keyword evidence="1" id="KW-0732">Signal</keyword>
<proteinExistence type="predicted"/>
<dbReference type="RefSeq" id="XP_003096891.2">
    <property type="nucleotide sequence ID" value="XM_003096843.2"/>
</dbReference>
<gene>
    <name evidence="2" type="ORF">CRE_24688</name>
</gene>
<dbReference type="GeneID" id="9825657"/>
<dbReference type="OrthoDB" id="5880355at2759"/>
<dbReference type="Proteomes" id="UP000008281">
    <property type="component" value="Unassembled WGS sequence"/>
</dbReference>
<dbReference type="KEGG" id="crq:GCK72_013784"/>
<evidence type="ECO:0000313" key="3">
    <source>
        <dbReference type="Proteomes" id="UP000008281"/>
    </source>
</evidence>
<reference evidence="2" key="1">
    <citation type="submission" date="2007-07" db="EMBL/GenBank/DDBJ databases">
        <title>PCAP assembly of the Caenorhabditis remanei genome.</title>
        <authorList>
            <consortium name="The Caenorhabditis remanei Sequencing Consortium"/>
            <person name="Wilson R.K."/>
        </authorList>
    </citation>
    <scope>NUCLEOTIDE SEQUENCE [LARGE SCALE GENOMIC DNA]</scope>
    <source>
        <strain evidence="2">PB4641</strain>
    </source>
</reference>
<dbReference type="EMBL" id="DS268522">
    <property type="protein sequence ID" value="EFO85258.1"/>
    <property type="molecule type" value="Genomic_DNA"/>
</dbReference>
<protein>
    <submittedName>
        <fullName evidence="2">Uncharacterized protein</fullName>
    </submittedName>
</protein>
<dbReference type="STRING" id="31234.E3N3U1"/>
<feature type="chain" id="PRO_5003176796" evidence="1">
    <location>
        <begin position="17"/>
        <end position="223"/>
    </location>
</feature>
<sequence>MNSSVFLLLIWTTVLGASITKGPEIVRFTRHHGPWITRGTRRPPSEVRELHQKRETFLFQNIGHFPSSSDPFEVVHFTEVTHPPEAESFKFSFPPKTRRTIGPYESFASKKELVHKLPTFAPGAFTHKWTLPPLGKKTFAPLDLAVTKQPHTHETKGPNKEELSHHVTFPHGAFTQKFTVSPIGKHTFAPVELAGVDEKSLISWAPADFAKVSKKPHITPPPH</sequence>
<keyword evidence="3" id="KW-1185">Reference proteome</keyword>
<dbReference type="AlphaFoldDB" id="E3N3U1"/>
<dbReference type="eggNOG" id="ENOG502TJ27">
    <property type="taxonomic scope" value="Eukaryota"/>
</dbReference>
<dbReference type="FunCoup" id="E3N3U1">
    <property type="interactions" value="476"/>
</dbReference>
<evidence type="ECO:0000256" key="1">
    <source>
        <dbReference type="SAM" id="SignalP"/>
    </source>
</evidence>
<evidence type="ECO:0000313" key="2">
    <source>
        <dbReference type="EMBL" id="EFO85258.1"/>
    </source>
</evidence>
<dbReference type="InParanoid" id="E3N3U1"/>
<dbReference type="CTD" id="9825657"/>
<feature type="signal peptide" evidence="1">
    <location>
        <begin position="1"/>
        <end position="16"/>
    </location>
</feature>